<dbReference type="AlphaFoldDB" id="A0A8J2PAG5"/>
<organism evidence="1 2">
    <name type="scientific">Allacma fusca</name>
    <dbReference type="NCBI Taxonomy" id="39272"/>
    <lineage>
        <taxon>Eukaryota</taxon>
        <taxon>Metazoa</taxon>
        <taxon>Ecdysozoa</taxon>
        <taxon>Arthropoda</taxon>
        <taxon>Hexapoda</taxon>
        <taxon>Collembola</taxon>
        <taxon>Symphypleona</taxon>
        <taxon>Sminthuridae</taxon>
        <taxon>Allacma</taxon>
    </lineage>
</organism>
<keyword evidence="2" id="KW-1185">Reference proteome</keyword>
<accession>A0A8J2PAG5</accession>
<evidence type="ECO:0000313" key="1">
    <source>
        <dbReference type="EMBL" id="CAG7732347.1"/>
    </source>
</evidence>
<reference evidence="1" key="1">
    <citation type="submission" date="2021-06" db="EMBL/GenBank/DDBJ databases">
        <authorList>
            <person name="Hodson N. C."/>
            <person name="Mongue J. A."/>
            <person name="Jaron S. K."/>
        </authorList>
    </citation>
    <scope>NUCLEOTIDE SEQUENCE</scope>
</reference>
<protein>
    <submittedName>
        <fullName evidence="1">Uncharacterized protein</fullName>
    </submittedName>
</protein>
<comment type="caution">
    <text evidence="1">The sequence shown here is derived from an EMBL/GenBank/DDBJ whole genome shotgun (WGS) entry which is preliminary data.</text>
</comment>
<gene>
    <name evidence="1" type="ORF">AFUS01_LOCUS20868</name>
</gene>
<name>A0A8J2PAG5_9HEXA</name>
<dbReference type="Proteomes" id="UP000708208">
    <property type="component" value="Unassembled WGS sequence"/>
</dbReference>
<evidence type="ECO:0000313" key="2">
    <source>
        <dbReference type="Proteomes" id="UP000708208"/>
    </source>
</evidence>
<proteinExistence type="predicted"/>
<dbReference type="EMBL" id="CAJVCH010229218">
    <property type="protein sequence ID" value="CAG7732347.1"/>
    <property type="molecule type" value="Genomic_DNA"/>
</dbReference>
<sequence length="94" mass="10729">MIVLSHLKNILNGNSGGMNTETGWKQKAIFLELITRHLVEIMVSSLEMQKAEAVVQEVETGISHRQVYLLECVRDLGNHLLVVIQSVEEWNRFL</sequence>